<dbReference type="SUPFAM" id="SSF53756">
    <property type="entry name" value="UDP-Glycosyltransferase/glycogen phosphorylase"/>
    <property type="match status" value="1"/>
</dbReference>
<dbReference type="Proteomes" id="UP000242957">
    <property type="component" value="Unassembled WGS sequence"/>
</dbReference>
<name>A0A1H0AWD4_9PSED</name>
<dbReference type="OrthoDB" id="9807209at2"/>
<protein>
    <submittedName>
        <fullName evidence="1">Glycosyl transferases group 1</fullName>
    </submittedName>
</protein>
<dbReference type="RefSeq" id="WP_084315271.1">
    <property type="nucleotide sequence ID" value="NZ_FNIJ01000002.1"/>
</dbReference>
<organism evidence="1 2">
    <name type="scientific">Pseudomonas jinjuensis</name>
    <dbReference type="NCBI Taxonomy" id="198616"/>
    <lineage>
        <taxon>Bacteria</taxon>
        <taxon>Pseudomonadati</taxon>
        <taxon>Pseudomonadota</taxon>
        <taxon>Gammaproteobacteria</taxon>
        <taxon>Pseudomonadales</taxon>
        <taxon>Pseudomonadaceae</taxon>
        <taxon>Pseudomonas</taxon>
    </lineage>
</organism>
<keyword evidence="2" id="KW-1185">Reference proteome</keyword>
<keyword evidence="1" id="KW-0808">Transferase</keyword>
<dbReference type="AlphaFoldDB" id="A0A1H0AWD4"/>
<dbReference type="STRING" id="198616.SAMN05216193_102406"/>
<sequence length="384" mass="43645">MTTHHYLFLTFGDHKEPTNGGAKFTQGILNILKTSSTHLDILNYYDISRIKNKTIRKMMAFPIAMLYRLPLPVAYFYSKKVIKELIEKIESTHISRHSNKDKLVILFIDHLELCYAAKTIRKKYGDKVKILHISHNCEPDLFKQRLNNNFIYKLSEHCTPYSSFEINTAEIVDGIISISETESRHFKSLADSLGKSSCLQVTTIPPSFNYSCTHTAFNTQSPIIKLAFIANFDWWPNVEAFNWIKNELAPVLPDNFQIHVYGKNSNSFSENAPANIVFHGFVENISDVWNNCFFSLAPIKSGAGVNIKVAESLYNKVPVLGTPLASQGISYHYLSGAICASLDPHQWIEILSLYLNDTEKYSNLTQSINYPSKLDIHDIAPILK</sequence>
<dbReference type="GO" id="GO:0016740">
    <property type="term" value="F:transferase activity"/>
    <property type="evidence" value="ECO:0007669"/>
    <property type="project" value="UniProtKB-KW"/>
</dbReference>
<accession>A0A1H0AWD4</accession>
<gene>
    <name evidence="1" type="ORF">SAMN05216193_102406</name>
</gene>
<dbReference type="Gene3D" id="3.40.50.2000">
    <property type="entry name" value="Glycogen Phosphorylase B"/>
    <property type="match status" value="1"/>
</dbReference>
<reference evidence="2" key="1">
    <citation type="submission" date="2016-10" db="EMBL/GenBank/DDBJ databases">
        <authorList>
            <person name="Varghese N."/>
            <person name="Submissions S."/>
        </authorList>
    </citation>
    <scope>NUCLEOTIDE SEQUENCE [LARGE SCALE GENOMIC DNA]</scope>
    <source>
        <strain evidence="2">JCM 21621</strain>
    </source>
</reference>
<evidence type="ECO:0000313" key="1">
    <source>
        <dbReference type="EMBL" id="SDN37780.1"/>
    </source>
</evidence>
<proteinExistence type="predicted"/>
<dbReference type="EMBL" id="FNIJ01000002">
    <property type="protein sequence ID" value="SDN37780.1"/>
    <property type="molecule type" value="Genomic_DNA"/>
</dbReference>
<evidence type="ECO:0000313" key="2">
    <source>
        <dbReference type="Proteomes" id="UP000242957"/>
    </source>
</evidence>
<dbReference type="Pfam" id="PF13692">
    <property type="entry name" value="Glyco_trans_1_4"/>
    <property type="match status" value="1"/>
</dbReference>